<feature type="region of interest" description="Disordered" evidence="1">
    <location>
        <begin position="80"/>
        <end position="121"/>
    </location>
</feature>
<dbReference type="PANTHER" id="PTHR21485">
    <property type="entry name" value="HAD SUPERFAMILY MEMBERS CMAS AND KDSC"/>
    <property type="match status" value="1"/>
</dbReference>
<protein>
    <submittedName>
        <fullName evidence="2">Uncharacterized protein</fullName>
    </submittedName>
</protein>
<dbReference type="Pfam" id="PF02348">
    <property type="entry name" value="CTP_transf_3"/>
    <property type="match status" value="1"/>
</dbReference>
<dbReference type="GO" id="GO:0008781">
    <property type="term" value="F:N-acylneuraminate cytidylyltransferase activity"/>
    <property type="evidence" value="ECO:0007669"/>
    <property type="project" value="TreeGrafter"/>
</dbReference>
<dbReference type="SUPFAM" id="SSF53448">
    <property type="entry name" value="Nucleotide-diphospho-sugar transferases"/>
    <property type="match status" value="1"/>
</dbReference>
<reference evidence="2" key="2">
    <citation type="submission" date="2025-09" db="UniProtKB">
        <authorList>
            <consortium name="Ensembl"/>
        </authorList>
    </citation>
    <scope>IDENTIFICATION</scope>
</reference>
<dbReference type="InParanoid" id="A0A3Q1FME4"/>
<dbReference type="Proteomes" id="UP000257200">
    <property type="component" value="Unplaced"/>
</dbReference>
<dbReference type="InterPro" id="IPR050793">
    <property type="entry name" value="CMP-NeuNAc_synthase"/>
</dbReference>
<dbReference type="Ensembl" id="ENSAPOT00000026958.1">
    <property type="protein sequence ID" value="ENSAPOP00000017624.1"/>
    <property type="gene ID" value="ENSAPOG00000020847.1"/>
</dbReference>
<dbReference type="InterPro" id="IPR029044">
    <property type="entry name" value="Nucleotide-diphossugar_trans"/>
</dbReference>
<organism evidence="2 3">
    <name type="scientific">Acanthochromis polyacanthus</name>
    <name type="common">spiny chromis</name>
    <dbReference type="NCBI Taxonomy" id="80966"/>
    <lineage>
        <taxon>Eukaryota</taxon>
        <taxon>Metazoa</taxon>
        <taxon>Chordata</taxon>
        <taxon>Craniata</taxon>
        <taxon>Vertebrata</taxon>
        <taxon>Euteleostomi</taxon>
        <taxon>Actinopterygii</taxon>
        <taxon>Neopterygii</taxon>
        <taxon>Teleostei</taxon>
        <taxon>Neoteleostei</taxon>
        <taxon>Acanthomorphata</taxon>
        <taxon>Ovalentaria</taxon>
        <taxon>Pomacentridae</taxon>
        <taxon>Acanthochromis</taxon>
    </lineage>
</organism>
<evidence type="ECO:0000313" key="2">
    <source>
        <dbReference type="Ensembl" id="ENSAPOP00000017624.1"/>
    </source>
</evidence>
<feature type="compositionally biased region" description="Polar residues" evidence="1">
    <location>
        <begin position="103"/>
        <end position="116"/>
    </location>
</feature>
<dbReference type="AlphaFoldDB" id="A0A3Q1FME4"/>
<dbReference type="STRING" id="80966.ENSAPOP00000017624"/>
<proteinExistence type="predicted"/>
<sequence>MNLYFSYYCHHFRSPSIIDGPILFSAAVVIPPPSCGAECGAAELSLHPGSRRSKSGSVSCQQTGSFCLFSDSSTSFSSLSPQTATGSPLTAMASRKRALSGDNGAQNGASSGSKQTRSTERKRHVAALILARGGSKGIPLKNIKMLAGVPLIGWVLRAAVDSEMFDR</sequence>
<reference evidence="2" key="1">
    <citation type="submission" date="2025-08" db="UniProtKB">
        <authorList>
            <consortium name="Ensembl"/>
        </authorList>
    </citation>
    <scope>IDENTIFICATION</scope>
</reference>
<keyword evidence="3" id="KW-1185">Reference proteome</keyword>
<dbReference type="InterPro" id="IPR003329">
    <property type="entry name" value="Cytidylyl_trans"/>
</dbReference>
<evidence type="ECO:0000256" key="1">
    <source>
        <dbReference type="SAM" id="MobiDB-lite"/>
    </source>
</evidence>
<dbReference type="Gene3D" id="3.90.550.10">
    <property type="entry name" value="Spore Coat Polysaccharide Biosynthesis Protein SpsA, Chain A"/>
    <property type="match status" value="1"/>
</dbReference>
<name>A0A3Q1FME4_9TELE</name>
<dbReference type="PANTHER" id="PTHR21485:SF3">
    <property type="entry name" value="N-ACYLNEURAMINATE CYTIDYLYLTRANSFERASE"/>
    <property type="match status" value="1"/>
</dbReference>
<dbReference type="GeneTree" id="ENSGT00940000176114"/>
<evidence type="ECO:0000313" key="3">
    <source>
        <dbReference type="Proteomes" id="UP000257200"/>
    </source>
</evidence>
<accession>A0A3Q1FME4</accession>